<name>E9HP82_DAPPU</name>
<feature type="non-terminal residue" evidence="2">
    <location>
        <position position="52"/>
    </location>
</feature>
<dbReference type="InParanoid" id="E9HP82"/>
<dbReference type="Proteomes" id="UP000000305">
    <property type="component" value="Unassembled WGS sequence"/>
</dbReference>
<dbReference type="OrthoDB" id="6682367at2759"/>
<evidence type="ECO:0000256" key="1">
    <source>
        <dbReference type="SAM" id="MobiDB-lite"/>
    </source>
</evidence>
<organism evidence="2 3">
    <name type="scientific">Daphnia pulex</name>
    <name type="common">Water flea</name>
    <dbReference type="NCBI Taxonomy" id="6669"/>
    <lineage>
        <taxon>Eukaryota</taxon>
        <taxon>Metazoa</taxon>
        <taxon>Ecdysozoa</taxon>
        <taxon>Arthropoda</taxon>
        <taxon>Crustacea</taxon>
        <taxon>Branchiopoda</taxon>
        <taxon>Diplostraca</taxon>
        <taxon>Cladocera</taxon>
        <taxon>Anomopoda</taxon>
        <taxon>Daphniidae</taxon>
        <taxon>Daphnia</taxon>
    </lineage>
</organism>
<dbReference type="HOGENOM" id="CLU_3093379_0_0_1"/>
<dbReference type="SUPFAM" id="SSF46938">
    <property type="entry name" value="CRAL/TRIO N-terminal domain"/>
    <property type="match status" value="1"/>
</dbReference>
<feature type="region of interest" description="Disordered" evidence="1">
    <location>
        <begin position="1"/>
        <end position="30"/>
    </location>
</feature>
<sequence>MSQKLDYETTLTPEILEKAENELGEDEHRRTESVLALREWAKKQPHLQAMPL</sequence>
<dbReference type="AlphaFoldDB" id="E9HP82"/>
<protein>
    <submittedName>
        <fullName evidence="2">Uncharacterized protein</fullName>
    </submittedName>
</protein>
<dbReference type="Gene3D" id="1.10.8.20">
    <property type="entry name" value="N-terminal domain of phosphatidylinositol transfer protein sec14p"/>
    <property type="match status" value="1"/>
</dbReference>
<reference evidence="2 3" key="1">
    <citation type="journal article" date="2011" name="Science">
        <title>The ecoresponsive genome of Daphnia pulex.</title>
        <authorList>
            <person name="Colbourne J.K."/>
            <person name="Pfrender M.E."/>
            <person name="Gilbert D."/>
            <person name="Thomas W.K."/>
            <person name="Tucker A."/>
            <person name="Oakley T.H."/>
            <person name="Tokishita S."/>
            <person name="Aerts A."/>
            <person name="Arnold G.J."/>
            <person name="Basu M.K."/>
            <person name="Bauer D.J."/>
            <person name="Caceres C.E."/>
            <person name="Carmel L."/>
            <person name="Casola C."/>
            <person name="Choi J.H."/>
            <person name="Detter J.C."/>
            <person name="Dong Q."/>
            <person name="Dusheyko S."/>
            <person name="Eads B.D."/>
            <person name="Frohlich T."/>
            <person name="Geiler-Samerotte K.A."/>
            <person name="Gerlach D."/>
            <person name="Hatcher P."/>
            <person name="Jogdeo S."/>
            <person name="Krijgsveld J."/>
            <person name="Kriventseva E.V."/>
            <person name="Kultz D."/>
            <person name="Laforsch C."/>
            <person name="Lindquist E."/>
            <person name="Lopez J."/>
            <person name="Manak J.R."/>
            <person name="Muller J."/>
            <person name="Pangilinan J."/>
            <person name="Patwardhan R.P."/>
            <person name="Pitluck S."/>
            <person name="Pritham E.J."/>
            <person name="Rechtsteiner A."/>
            <person name="Rho M."/>
            <person name="Rogozin I.B."/>
            <person name="Sakarya O."/>
            <person name="Salamov A."/>
            <person name="Schaack S."/>
            <person name="Shapiro H."/>
            <person name="Shiga Y."/>
            <person name="Skalitzky C."/>
            <person name="Smith Z."/>
            <person name="Souvorov A."/>
            <person name="Sung W."/>
            <person name="Tang Z."/>
            <person name="Tsuchiya D."/>
            <person name="Tu H."/>
            <person name="Vos H."/>
            <person name="Wang M."/>
            <person name="Wolf Y.I."/>
            <person name="Yamagata H."/>
            <person name="Yamada T."/>
            <person name="Ye Y."/>
            <person name="Shaw J.R."/>
            <person name="Andrews J."/>
            <person name="Crease T.J."/>
            <person name="Tang H."/>
            <person name="Lucas S.M."/>
            <person name="Robertson H.M."/>
            <person name="Bork P."/>
            <person name="Koonin E.V."/>
            <person name="Zdobnov E.M."/>
            <person name="Grigoriev I.V."/>
            <person name="Lynch M."/>
            <person name="Boore J.L."/>
        </authorList>
    </citation>
    <scope>NUCLEOTIDE SEQUENCE [LARGE SCALE GENOMIC DNA]</scope>
</reference>
<proteinExistence type="predicted"/>
<accession>E9HP82</accession>
<dbReference type="InterPro" id="IPR036273">
    <property type="entry name" value="CRAL/TRIO_N_dom_sf"/>
</dbReference>
<gene>
    <name evidence="2" type="ORF">DAPPUDRAFT_332193</name>
</gene>
<dbReference type="EMBL" id="GL732703">
    <property type="protein sequence ID" value="EFX66464.1"/>
    <property type="molecule type" value="Genomic_DNA"/>
</dbReference>
<evidence type="ECO:0000313" key="2">
    <source>
        <dbReference type="EMBL" id="EFX66464.1"/>
    </source>
</evidence>
<feature type="compositionally biased region" description="Basic and acidic residues" evidence="1">
    <location>
        <begin position="15"/>
        <end position="30"/>
    </location>
</feature>
<keyword evidence="3" id="KW-1185">Reference proteome</keyword>
<evidence type="ECO:0000313" key="3">
    <source>
        <dbReference type="Proteomes" id="UP000000305"/>
    </source>
</evidence>
<dbReference type="KEGG" id="dpx:DAPPUDRAFT_332193"/>